<dbReference type="InterPro" id="IPR003607">
    <property type="entry name" value="HD/PDEase_dom"/>
</dbReference>
<dbReference type="PROSITE" id="PS51832">
    <property type="entry name" value="HD_GYP"/>
    <property type="match status" value="1"/>
</dbReference>
<dbReference type="PROSITE" id="PS51831">
    <property type="entry name" value="HD"/>
    <property type="match status" value="1"/>
</dbReference>
<feature type="domain" description="HD-GYP" evidence="2">
    <location>
        <begin position="83"/>
        <end position="279"/>
    </location>
</feature>
<dbReference type="NCBIfam" id="TIGR00277">
    <property type="entry name" value="HDIG"/>
    <property type="match status" value="1"/>
</dbReference>
<dbReference type="CDD" id="cd00077">
    <property type="entry name" value="HDc"/>
    <property type="match status" value="1"/>
</dbReference>
<dbReference type="SMART" id="SM00471">
    <property type="entry name" value="HDc"/>
    <property type="match status" value="1"/>
</dbReference>
<dbReference type="SUPFAM" id="SSF109604">
    <property type="entry name" value="HD-domain/PDEase-like"/>
    <property type="match status" value="1"/>
</dbReference>
<keyword evidence="4" id="KW-1185">Reference proteome</keyword>
<gene>
    <name evidence="3" type="ORF">J27TS8_08230</name>
</gene>
<organism evidence="3 4">
    <name type="scientific">Robertmurraya siralis</name>
    <dbReference type="NCBI Taxonomy" id="77777"/>
    <lineage>
        <taxon>Bacteria</taxon>
        <taxon>Bacillati</taxon>
        <taxon>Bacillota</taxon>
        <taxon>Bacilli</taxon>
        <taxon>Bacillales</taxon>
        <taxon>Bacillaceae</taxon>
        <taxon>Robertmurraya</taxon>
    </lineage>
</organism>
<dbReference type="PANTHER" id="PTHR43155:SF2">
    <property type="entry name" value="CYCLIC DI-GMP PHOSPHODIESTERASE PA4108"/>
    <property type="match status" value="1"/>
</dbReference>
<dbReference type="PANTHER" id="PTHR43155">
    <property type="entry name" value="CYCLIC DI-GMP PHOSPHODIESTERASE PA4108-RELATED"/>
    <property type="match status" value="1"/>
</dbReference>
<reference evidence="3" key="1">
    <citation type="submission" date="2021-03" db="EMBL/GenBank/DDBJ databases">
        <title>Antimicrobial resistance genes in bacteria isolated from Japanese honey, and their potential for conferring macrolide and lincosamide resistance in the American foulbrood pathogen Paenibacillus larvae.</title>
        <authorList>
            <person name="Okamoto M."/>
            <person name="Kumagai M."/>
            <person name="Kanamori H."/>
            <person name="Takamatsu D."/>
        </authorList>
    </citation>
    <scope>NUCLEOTIDE SEQUENCE</scope>
    <source>
        <strain evidence="3">J27TS8</strain>
    </source>
</reference>
<protein>
    <submittedName>
        <fullName evidence="3">HD family phosphohydrolase</fullName>
    </submittedName>
</protein>
<name>A0A920BS86_9BACI</name>
<comment type="caution">
    <text evidence="3">The sequence shown here is derived from an EMBL/GenBank/DDBJ whole genome shotgun (WGS) entry which is preliminary data.</text>
</comment>
<sequence length="323" mass="36799">MKKDQPFSRQKTPMTTSEKEMLIWNTEYQQETKQIKKTSAMLTEITESIASASKEMETFFKHVRGGGDIPLRAIEEKIIPIIKQAAEIPHIYHLFYELTEKEQYTYRHPISVGIIATLIGRWLKLKDDDLEELILGAILHDIGKALVPANILNKAGKLTRAEYEIMCNHTVYGYNLLKNTNGISDNVALIALQHHEREDGNGYPIGLKGPQISYFAKIVAIADVFHAMSSPKVYHEALPFYGFIKQMEKDTFGKLDPMIVLTFLNKMMDSLVGKKVLLSDGSIGTIVLINPYDPIRCLVQTEHQLVDLKYNHQLIIERILEDK</sequence>
<dbReference type="Proteomes" id="UP000682111">
    <property type="component" value="Unassembled WGS sequence"/>
</dbReference>
<evidence type="ECO:0000313" key="4">
    <source>
        <dbReference type="Proteomes" id="UP000682111"/>
    </source>
</evidence>
<dbReference type="RefSeq" id="WP_212933247.1">
    <property type="nucleotide sequence ID" value="NZ_BORC01000001.1"/>
</dbReference>
<accession>A0A920BS86</accession>
<dbReference type="InterPro" id="IPR037522">
    <property type="entry name" value="HD_GYP_dom"/>
</dbReference>
<dbReference type="Pfam" id="PF13487">
    <property type="entry name" value="HD_5"/>
    <property type="match status" value="1"/>
</dbReference>
<dbReference type="Gene3D" id="1.10.3210.10">
    <property type="entry name" value="Hypothetical protein af1432"/>
    <property type="match status" value="1"/>
</dbReference>
<evidence type="ECO:0000313" key="3">
    <source>
        <dbReference type="EMBL" id="GIN60830.1"/>
    </source>
</evidence>
<proteinExistence type="predicted"/>
<dbReference type="InterPro" id="IPR006675">
    <property type="entry name" value="HDIG_dom"/>
</dbReference>
<dbReference type="InterPro" id="IPR006674">
    <property type="entry name" value="HD_domain"/>
</dbReference>
<dbReference type="EMBL" id="BORC01000001">
    <property type="protein sequence ID" value="GIN60830.1"/>
    <property type="molecule type" value="Genomic_DNA"/>
</dbReference>
<dbReference type="AlphaFoldDB" id="A0A920BS86"/>
<evidence type="ECO:0000259" key="2">
    <source>
        <dbReference type="PROSITE" id="PS51832"/>
    </source>
</evidence>
<evidence type="ECO:0000259" key="1">
    <source>
        <dbReference type="PROSITE" id="PS51831"/>
    </source>
</evidence>
<feature type="domain" description="HD" evidence="1">
    <location>
        <begin position="105"/>
        <end position="228"/>
    </location>
</feature>